<reference evidence="4 5" key="1">
    <citation type="submission" date="2017-09" db="EMBL/GenBank/DDBJ databases">
        <title>Large-scale bioinformatics analysis of Bacillus genomes uncovers conserved roles of natural products in bacterial physiology.</title>
        <authorList>
            <consortium name="Agbiome Team Llc"/>
            <person name="Bleich R.M."/>
            <person name="Grubbs K.J."/>
            <person name="Santa Maria K.C."/>
            <person name="Allen S.E."/>
            <person name="Farag S."/>
            <person name="Shank E.A."/>
            <person name="Bowers A."/>
        </authorList>
    </citation>
    <scope>NUCLEOTIDE SEQUENCE [LARGE SCALE GENOMIC DNA]</scope>
    <source>
        <strain evidence="4 5">AFS009893</strain>
    </source>
</reference>
<gene>
    <name evidence="4" type="ORF">CN613_07740</name>
</gene>
<name>A0A2A8C7S0_9BACI</name>
<keyword evidence="3" id="KW-0472">Membrane</keyword>
<dbReference type="InterPro" id="IPR036458">
    <property type="entry name" value="Na:dicarbo_symporter_sf"/>
</dbReference>
<dbReference type="Gene3D" id="1.10.3860.10">
    <property type="entry name" value="Sodium:dicarboxylate symporter"/>
    <property type="match status" value="1"/>
</dbReference>
<evidence type="ECO:0000313" key="5">
    <source>
        <dbReference type="Proteomes" id="UP000219775"/>
    </source>
</evidence>
<dbReference type="GO" id="GO:0015293">
    <property type="term" value="F:symporter activity"/>
    <property type="evidence" value="ECO:0007669"/>
    <property type="project" value="InterPro"/>
</dbReference>
<evidence type="ECO:0000313" key="4">
    <source>
        <dbReference type="EMBL" id="PEM70580.1"/>
    </source>
</evidence>
<evidence type="ECO:0000256" key="3">
    <source>
        <dbReference type="ARBA" id="ARBA00023136"/>
    </source>
</evidence>
<accession>A0A2A8C7S0</accession>
<keyword evidence="2" id="KW-1133">Transmembrane helix</keyword>
<dbReference type="EMBL" id="NUDP01000033">
    <property type="protein sequence ID" value="PEM70580.1"/>
    <property type="molecule type" value="Genomic_DNA"/>
</dbReference>
<organism evidence="4 5">
    <name type="scientific">Bacillus pseudomycoides</name>
    <dbReference type="NCBI Taxonomy" id="64104"/>
    <lineage>
        <taxon>Bacteria</taxon>
        <taxon>Bacillati</taxon>
        <taxon>Bacillota</taxon>
        <taxon>Bacilli</taxon>
        <taxon>Bacillales</taxon>
        <taxon>Bacillaceae</taxon>
        <taxon>Bacillus</taxon>
        <taxon>Bacillus cereus group</taxon>
    </lineage>
</organism>
<dbReference type="AlphaFoldDB" id="A0A2A8C7S0"/>
<comment type="caution">
    <text evidence="4">The sequence shown here is derived from an EMBL/GenBank/DDBJ whole genome shotgun (WGS) entry which is preliminary data.</text>
</comment>
<dbReference type="GO" id="GO:0016020">
    <property type="term" value="C:membrane"/>
    <property type="evidence" value="ECO:0007669"/>
    <property type="project" value="InterPro"/>
</dbReference>
<proteinExistence type="predicted"/>
<protein>
    <submittedName>
        <fullName evidence="4">C4-dicarboxylate ABC transporter</fullName>
    </submittedName>
</protein>
<dbReference type="SUPFAM" id="SSF118215">
    <property type="entry name" value="Proton glutamate symport protein"/>
    <property type="match status" value="1"/>
</dbReference>
<evidence type="ECO:0000256" key="2">
    <source>
        <dbReference type="ARBA" id="ARBA00022989"/>
    </source>
</evidence>
<keyword evidence="1" id="KW-0812">Transmembrane</keyword>
<evidence type="ECO:0000256" key="1">
    <source>
        <dbReference type="ARBA" id="ARBA00022692"/>
    </source>
</evidence>
<dbReference type="Proteomes" id="UP000219775">
    <property type="component" value="Unassembled WGS sequence"/>
</dbReference>
<sequence>MASTLSAMHVIPLEGLALLLGGNRFLSETRAIVNLIANGIATVVVAKRENEFNEGKGKQMLIRMQKEKIAG</sequence>